<evidence type="ECO:0000313" key="2">
    <source>
        <dbReference type="EMBL" id="VEL16540.1"/>
    </source>
</evidence>
<comment type="caution">
    <text evidence="2">The sequence shown here is derived from an EMBL/GenBank/DDBJ whole genome shotgun (WGS) entry which is preliminary data.</text>
</comment>
<feature type="region of interest" description="Disordered" evidence="1">
    <location>
        <begin position="1"/>
        <end position="20"/>
    </location>
</feature>
<evidence type="ECO:0000313" key="3">
    <source>
        <dbReference type="Proteomes" id="UP000784294"/>
    </source>
</evidence>
<organism evidence="2 3">
    <name type="scientific">Protopolystoma xenopodis</name>
    <dbReference type="NCBI Taxonomy" id="117903"/>
    <lineage>
        <taxon>Eukaryota</taxon>
        <taxon>Metazoa</taxon>
        <taxon>Spiralia</taxon>
        <taxon>Lophotrochozoa</taxon>
        <taxon>Platyhelminthes</taxon>
        <taxon>Monogenea</taxon>
        <taxon>Polyopisthocotylea</taxon>
        <taxon>Polystomatidea</taxon>
        <taxon>Polystomatidae</taxon>
        <taxon>Protopolystoma</taxon>
    </lineage>
</organism>
<keyword evidence="3" id="KW-1185">Reference proteome</keyword>
<dbReference type="AlphaFoldDB" id="A0A3S4ZPE0"/>
<evidence type="ECO:0000256" key="1">
    <source>
        <dbReference type="SAM" id="MobiDB-lite"/>
    </source>
</evidence>
<sequence>MNVCFDGGQNGPPPEASNNGRLTCSVRHMSVKAAGGSMCDSRGGNHTDGEAGVQRMHRDGASVVLRLVAAAVFRLHLSRHAN</sequence>
<dbReference type="Proteomes" id="UP000784294">
    <property type="component" value="Unassembled WGS sequence"/>
</dbReference>
<dbReference type="EMBL" id="CAAALY010028828">
    <property type="protein sequence ID" value="VEL16540.1"/>
    <property type="molecule type" value="Genomic_DNA"/>
</dbReference>
<name>A0A3S4ZPE0_9PLAT</name>
<accession>A0A3S4ZPE0</accession>
<gene>
    <name evidence="2" type="ORF">PXEA_LOCUS9980</name>
</gene>
<reference evidence="2" key="1">
    <citation type="submission" date="2018-11" db="EMBL/GenBank/DDBJ databases">
        <authorList>
            <consortium name="Pathogen Informatics"/>
        </authorList>
    </citation>
    <scope>NUCLEOTIDE SEQUENCE</scope>
</reference>
<proteinExistence type="predicted"/>
<protein>
    <submittedName>
        <fullName evidence="2">Uncharacterized protein</fullName>
    </submittedName>
</protein>